<keyword evidence="3" id="KW-1185">Reference proteome</keyword>
<sequence>MAGPKAARSGALSAGRVLAGAAPGPLCGPEWSRPAVELPGSTPQRGRAKTSDPLQSAGPSAPHVRRYSARESRQPLPAEEENTPSARQWLLSVRSATRSLPWRLNGPPRSLGTPAMADWNREPAGTPSEREPLPYFCPVGETGAQPLQASGRNRPTQTHPKCLKGKGAPGLLCSDRGCRGLGGVMLLHRALRNAAPPRLAPDPRTREELDPFLWGVTGFVRVRRGQCGSPFKAYGGCKQAGTRAYADVRTAASVPVFCRSADNSLDCTSDLNPPVP</sequence>
<accession>A0AAD7RKH0</accession>
<organism evidence="2 3">
    <name type="scientific">Aldrovandia affinis</name>
    <dbReference type="NCBI Taxonomy" id="143900"/>
    <lineage>
        <taxon>Eukaryota</taxon>
        <taxon>Metazoa</taxon>
        <taxon>Chordata</taxon>
        <taxon>Craniata</taxon>
        <taxon>Vertebrata</taxon>
        <taxon>Euteleostomi</taxon>
        <taxon>Actinopterygii</taxon>
        <taxon>Neopterygii</taxon>
        <taxon>Teleostei</taxon>
        <taxon>Notacanthiformes</taxon>
        <taxon>Halosauridae</taxon>
        <taxon>Aldrovandia</taxon>
    </lineage>
</organism>
<dbReference type="Proteomes" id="UP001221898">
    <property type="component" value="Unassembled WGS sequence"/>
</dbReference>
<evidence type="ECO:0000313" key="2">
    <source>
        <dbReference type="EMBL" id="KAJ8385988.1"/>
    </source>
</evidence>
<comment type="caution">
    <text evidence="2">The sequence shown here is derived from an EMBL/GenBank/DDBJ whole genome shotgun (WGS) entry which is preliminary data.</text>
</comment>
<protein>
    <submittedName>
        <fullName evidence="2">Uncharacterized protein</fullName>
    </submittedName>
</protein>
<dbReference type="AlphaFoldDB" id="A0AAD7RKH0"/>
<evidence type="ECO:0000313" key="3">
    <source>
        <dbReference type="Proteomes" id="UP001221898"/>
    </source>
</evidence>
<feature type="region of interest" description="Disordered" evidence="1">
    <location>
        <begin position="104"/>
        <end position="128"/>
    </location>
</feature>
<proteinExistence type="predicted"/>
<reference evidence="2" key="1">
    <citation type="journal article" date="2023" name="Science">
        <title>Genome structures resolve the early diversification of teleost fishes.</title>
        <authorList>
            <person name="Parey E."/>
            <person name="Louis A."/>
            <person name="Montfort J."/>
            <person name="Bouchez O."/>
            <person name="Roques C."/>
            <person name="Iampietro C."/>
            <person name="Lluch J."/>
            <person name="Castinel A."/>
            <person name="Donnadieu C."/>
            <person name="Desvignes T."/>
            <person name="Floi Bucao C."/>
            <person name="Jouanno E."/>
            <person name="Wen M."/>
            <person name="Mejri S."/>
            <person name="Dirks R."/>
            <person name="Jansen H."/>
            <person name="Henkel C."/>
            <person name="Chen W.J."/>
            <person name="Zahm M."/>
            <person name="Cabau C."/>
            <person name="Klopp C."/>
            <person name="Thompson A.W."/>
            <person name="Robinson-Rechavi M."/>
            <person name="Braasch I."/>
            <person name="Lecointre G."/>
            <person name="Bobe J."/>
            <person name="Postlethwait J.H."/>
            <person name="Berthelot C."/>
            <person name="Roest Crollius H."/>
            <person name="Guiguen Y."/>
        </authorList>
    </citation>
    <scope>NUCLEOTIDE SEQUENCE</scope>
    <source>
        <strain evidence="2">NC1722</strain>
    </source>
</reference>
<evidence type="ECO:0000256" key="1">
    <source>
        <dbReference type="SAM" id="MobiDB-lite"/>
    </source>
</evidence>
<name>A0AAD7RKH0_9TELE</name>
<gene>
    <name evidence="2" type="ORF">AAFF_G00178090</name>
</gene>
<feature type="region of interest" description="Disordered" evidence="1">
    <location>
        <begin position="19"/>
        <end position="84"/>
    </location>
</feature>
<dbReference type="EMBL" id="JAINUG010000237">
    <property type="protein sequence ID" value="KAJ8385988.1"/>
    <property type="molecule type" value="Genomic_DNA"/>
</dbReference>